<dbReference type="WBParaSite" id="PS1159_v2.g10376.t1">
    <property type="protein sequence ID" value="PS1159_v2.g10376.t1"/>
    <property type="gene ID" value="PS1159_v2.g10376"/>
</dbReference>
<reference evidence="2" key="1">
    <citation type="submission" date="2022-11" db="UniProtKB">
        <authorList>
            <consortium name="WormBaseParasite"/>
        </authorList>
    </citation>
    <scope>IDENTIFICATION</scope>
</reference>
<dbReference type="Proteomes" id="UP000887580">
    <property type="component" value="Unplaced"/>
</dbReference>
<protein>
    <submittedName>
        <fullName evidence="2">C2 domain-containing protein</fullName>
    </submittedName>
</protein>
<evidence type="ECO:0000313" key="1">
    <source>
        <dbReference type="Proteomes" id="UP000887580"/>
    </source>
</evidence>
<name>A0AC35ESC9_9BILA</name>
<proteinExistence type="predicted"/>
<organism evidence="1 2">
    <name type="scientific">Panagrolaimus sp. PS1159</name>
    <dbReference type="NCBI Taxonomy" id="55785"/>
    <lineage>
        <taxon>Eukaryota</taxon>
        <taxon>Metazoa</taxon>
        <taxon>Ecdysozoa</taxon>
        <taxon>Nematoda</taxon>
        <taxon>Chromadorea</taxon>
        <taxon>Rhabditida</taxon>
        <taxon>Tylenchina</taxon>
        <taxon>Panagrolaimomorpha</taxon>
        <taxon>Panagrolaimoidea</taxon>
        <taxon>Panagrolaimidae</taxon>
        <taxon>Panagrolaimus</taxon>
    </lineage>
</organism>
<accession>A0AC35ESC9</accession>
<sequence>MDKARKEKPPIVLLNVHLLEARDLIAKDINGFSDPFAMMGVIPGNRKKDGGIIEENSGGEDDTPPTSPNSVNKESHQKHGGMLHRFGGSFRRKIGSKKGTKSGTKGIPAKLIKASSVQMKTLNPKWNEKFQFIVDDVNADKFHLDICMIQCLKLLYESEVFSKCVPYRRDLNDEVAHILTVSAKKEFDEYAHIYNDDNRPAIELYNILSALVASCRKFTYFEHIFKEQLGIEAGSLVYREFDR</sequence>
<evidence type="ECO:0000313" key="2">
    <source>
        <dbReference type="WBParaSite" id="PS1159_v2.g10376.t1"/>
    </source>
</evidence>